<protein>
    <recommendedName>
        <fullName evidence="3">Beta-lactamase-related domain-containing protein</fullName>
    </recommendedName>
</protein>
<dbReference type="Gene3D" id="3.40.710.10">
    <property type="entry name" value="DD-peptidase/beta-lactamase superfamily"/>
    <property type="match status" value="1"/>
</dbReference>
<feature type="non-terminal residue" evidence="4">
    <location>
        <position position="335"/>
    </location>
</feature>
<dbReference type="OMA" id="EYNARIM"/>
<dbReference type="InterPro" id="IPR050789">
    <property type="entry name" value="Diverse_Enzym_Activities"/>
</dbReference>
<dbReference type="Pfam" id="PF00144">
    <property type="entry name" value="Beta-lactamase"/>
    <property type="match status" value="1"/>
</dbReference>
<evidence type="ECO:0000313" key="5">
    <source>
        <dbReference type="Proteomes" id="UP000258309"/>
    </source>
</evidence>
<feature type="non-terminal residue" evidence="4">
    <location>
        <position position="1"/>
    </location>
</feature>
<dbReference type="OrthoDB" id="428260at2759"/>
<dbReference type="PANTHER" id="PTHR43283:SF17">
    <property type="entry name" value="(LOVD), PUTATIVE (AFU_ORTHOLOGUE AFUA_5G00920)-RELATED"/>
    <property type="match status" value="1"/>
</dbReference>
<comment type="caution">
    <text evidence="4">The sequence shown here is derived from an EMBL/GenBank/DDBJ whole genome shotgun (WGS) entry which is preliminary data.</text>
</comment>
<dbReference type="STRING" id="5539.A0A3E2GZS8"/>
<evidence type="ECO:0000259" key="3">
    <source>
        <dbReference type="Pfam" id="PF00144"/>
    </source>
</evidence>
<dbReference type="InterPro" id="IPR001466">
    <property type="entry name" value="Beta-lactam-related"/>
</dbReference>
<keyword evidence="2" id="KW-0378">Hydrolase</keyword>
<dbReference type="SUPFAM" id="SSF56601">
    <property type="entry name" value="beta-lactamase/transpeptidase-like"/>
    <property type="match status" value="1"/>
</dbReference>
<feature type="domain" description="Beta-lactamase-related" evidence="3">
    <location>
        <begin position="45"/>
        <end position="311"/>
    </location>
</feature>
<reference evidence="4 5" key="1">
    <citation type="submission" date="2018-05" db="EMBL/GenBank/DDBJ databases">
        <title>Draft genome sequence of Scytalidium lignicola DSM 105466, a ubiquitous saprotrophic fungus.</title>
        <authorList>
            <person name="Buettner E."/>
            <person name="Gebauer A.M."/>
            <person name="Hofrichter M."/>
            <person name="Liers C."/>
            <person name="Kellner H."/>
        </authorList>
    </citation>
    <scope>NUCLEOTIDE SEQUENCE [LARGE SCALE GENOMIC DNA]</scope>
    <source>
        <strain evidence="4 5">DSM 105466</strain>
    </source>
</reference>
<accession>A0A3E2GZS8</accession>
<dbReference type="PANTHER" id="PTHR43283">
    <property type="entry name" value="BETA-LACTAMASE-RELATED"/>
    <property type="match status" value="1"/>
</dbReference>
<keyword evidence="5" id="KW-1185">Reference proteome</keyword>
<dbReference type="EMBL" id="NCSJ02000257">
    <property type="protein sequence ID" value="RFU26527.1"/>
    <property type="molecule type" value="Genomic_DNA"/>
</dbReference>
<evidence type="ECO:0000313" key="4">
    <source>
        <dbReference type="EMBL" id="RFU26527.1"/>
    </source>
</evidence>
<evidence type="ECO:0000256" key="1">
    <source>
        <dbReference type="ARBA" id="ARBA00009009"/>
    </source>
</evidence>
<dbReference type="Proteomes" id="UP000258309">
    <property type="component" value="Unassembled WGS sequence"/>
</dbReference>
<proteinExistence type="inferred from homology"/>
<sequence>MKAVHGLILLQCRRIHGSYSTNVSIISASRKLRLERKQPYLQWRLLTHTSGFVYTNLNPKLKKWVNSEAAQNAPKTGTIVDSLRMPLSFEPGTGWEYGLGHDWAGVVVSRLNNTTLQAYMEKNIWAPLDIKLMTFHPDEDLEVQKRLVGMSRRGPVKRGPRAPMHNSDEKVEWTDEALFEYPIVDEWGGVGSIGAPTDYIKILLSLLVNDGRLLSSDMVDQMFSPQLGPDPLKAYEINKLQLYSQGTFSGLPEGTKDQFGLGSRLVMSDVATGLREGALQWAGLPNLLWTIDRKAGLCMFFASNLVPFGDSKIHEYQQLFEKEMYTRFGKSNSAS</sequence>
<dbReference type="InterPro" id="IPR012338">
    <property type="entry name" value="Beta-lactam/transpept-like"/>
</dbReference>
<dbReference type="GO" id="GO:0016787">
    <property type="term" value="F:hydrolase activity"/>
    <property type="evidence" value="ECO:0007669"/>
    <property type="project" value="UniProtKB-KW"/>
</dbReference>
<dbReference type="AlphaFoldDB" id="A0A3E2GZS8"/>
<organism evidence="4 5">
    <name type="scientific">Scytalidium lignicola</name>
    <name type="common">Hyphomycete</name>
    <dbReference type="NCBI Taxonomy" id="5539"/>
    <lineage>
        <taxon>Eukaryota</taxon>
        <taxon>Fungi</taxon>
        <taxon>Dikarya</taxon>
        <taxon>Ascomycota</taxon>
        <taxon>Pezizomycotina</taxon>
        <taxon>Leotiomycetes</taxon>
        <taxon>Leotiomycetes incertae sedis</taxon>
        <taxon>Scytalidium</taxon>
    </lineage>
</organism>
<name>A0A3E2GZS8_SCYLI</name>
<evidence type="ECO:0000256" key="2">
    <source>
        <dbReference type="ARBA" id="ARBA00022801"/>
    </source>
</evidence>
<gene>
    <name evidence="4" type="ORF">B7463_g9821</name>
</gene>
<comment type="similarity">
    <text evidence="1">Belongs to the class-A beta-lactamase family.</text>
</comment>